<evidence type="ECO:0000256" key="1">
    <source>
        <dbReference type="SAM" id="MobiDB-lite"/>
    </source>
</evidence>
<name>A0A9P6NQW5_9BASI</name>
<proteinExistence type="predicted"/>
<feature type="compositionally biased region" description="Low complexity" evidence="1">
    <location>
        <begin position="219"/>
        <end position="239"/>
    </location>
</feature>
<evidence type="ECO:0000313" key="2">
    <source>
        <dbReference type="EMBL" id="KAG0147931.1"/>
    </source>
</evidence>
<dbReference type="Proteomes" id="UP000886653">
    <property type="component" value="Unassembled WGS sequence"/>
</dbReference>
<feature type="region of interest" description="Disordered" evidence="1">
    <location>
        <begin position="174"/>
        <end position="257"/>
    </location>
</feature>
<dbReference type="OrthoDB" id="2504856at2759"/>
<dbReference type="EMBL" id="MU167242">
    <property type="protein sequence ID" value="KAG0147931.1"/>
    <property type="molecule type" value="Genomic_DNA"/>
</dbReference>
<comment type="caution">
    <text evidence="2">The sequence shown here is derived from an EMBL/GenBank/DDBJ whole genome shotgun (WGS) entry which is preliminary data.</text>
</comment>
<feature type="region of interest" description="Disordered" evidence="1">
    <location>
        <begin position="272"/>
        <end position="348"/>
    </location>
</feature>
<feature type="compositionally biased region" description="Polar residues" evidence="1">
    <location>
        <begin position="174"/>
        <end position="200"/>
    </location>
</feature>
<dbReference type="AlphaFoldDB" id="A0A9P6NQW5"/>
<evidence type="ECO:0008006" key="4">
    <source>
        <dbReference type="Google" id="ProtNLM"/>
    </source>
</evidence>
<accession>A0A9P6NQW5</accession>
<sequence length="554" mass="62003">MASIISPTTRVRVRTHSPLKPFQAWLIIDFNQSIHQFKTSILNLIQHQDHSPNQIILESQGFAFLDQCSCSVIDPVNDLIDVKVLKPTTPEDQSPKKRRRSSTLNSKTTATNVDRPIKPLPKLSTVPPGQGKPQTKARNLRKRIRKAALRQKGSSLVNYHDQTKLTTASIVSTPKISSNSNRECSVSEKQCTKSQTIINQSQSSSNSESSESESESESESASKSESGSSTSSTTESDSSAPSKAPINSTKTIEPRLVPIIQDEQLKMYSLSNKNKRKNNKRSITANFNQPTKIVFGGPKLNSPIYEPSSPGIGNSPSQLDDDTLNTTPSKISKKNHGPPPSLRDPSLIPNNVTITWVDVEEKNWYAGQINFLNQNNQPTTSKRKQAQNRKKQVKRNKRAKLARERDEWDEEMEEAYSEFIGSGGYNKNLLNLDKSLFNDIQSVIENWDKLLTVKGDQIEIGTMIAIKVIELSLQTLTPELTIYHGTITNKSDQSITLNLHPSCLPPQQEEEEEQAIDQRELIKACQREALGQDRGIGLREWSWNEVAEIKTLIQ</sequence>
<organism evidence="2 3">
    <name type="scientific">Cronartium quercuum f. sp. fusiforme G11</name>
    <dbReference type="NCBI Taxonomy" id="708437"/>
    <lineage>
        <taxon>Eukaryota</taxon>
        <taxon>Fungi</taxon>
        <taxon>Dikarya</taxon>
        <taxon>Basidiomycota</taxon>
        <taxon>Pucciniomycotina</taxon>
        <taxon>Pucciniomycetes</taxon>
        <taxon>Pucciniales</taxon>
        <taxon>Coleosporiaceae</taxon>
        <taxon>Cronartium</taxon>
    </lineage>
</organism>
<feature type="compositionally biased region" description="Polar residues" evidence="1">
    <location>
        <begin position="102"/>
        <end position="112"/>
    </location>
</feature>
<reference evidence="2" key="1">
    <citation type="submission" date="2013-11" db="EMBL/GenBank/DDBJ databases">
        <title>Genome sequence of the fusiform rust pathogen reveals effectors for host alternation and coevolution with pine.</title>
        <authorList>
            <consortium name="DOE Joint Genome Institute"/>
            <person name="Smith K."/>
            <person name="Pendleton A."/>
            <person name="Kubisiak T."/>
            <person name="Anderson C."/>
            <person name="Salamov A."/>
            <person name="Aerts A."/>
            <person name="Riley R."/>
            <person name="Clum A."/>
            <person name="Lindquist E."/>
            <person name="Ence D."/>
            <person name="Campbell M."/>
            <person name="Kronenberg Z."/>
            <person name="Feau N."/>
            <person name="Dhillon B."/>
            <person name="Hamelin R."/>
            <person name="Burleigh J."/>
            <person name="Smith J."/>
            <person name="Yandell M."/>
            <person name="Nelson C."/>
            <person name="Grigoriev I."/>
            <person name="Davis J."/>
        </authorList>
    </citation>
    <scope>NUCLEOTIDE SEQUENCE</scope>
    <source>
        <strain evidence="2">G11</strain>
    </source>
</reference>
<evidence type="ECO:0000313" key="3">
    <source>
        <dbReference type="Proteomes" id="UP000886653"/>
    </source>
</evidence>
<protein>
    <recommendedName>
        <fullName evidence="4">Coilin</fullName>
    </recommendedName>
</protein>
<feature type="compositionally biased region" description="Basic residues" evidence="1">
    <location>
        <begin position="381"/>
        <end position="399"/>
    </location>
</feature>
<feature type="region of interest" description="Disordered" evidence="1">
    <location>
        <begin position="87"/>
        <end position="140"/>
    </location>
</feature>
<keyword evidence="3" id="KW-1185">Reference proteome</keyword>
<gene>
    <name evidence="2" type="ORF">CROQUDRAFT_90881</name>
</gene>
<feature type="compositionally biased region" description="Polar residues" evidence="1">
    <location>
        <begin position="311"/>
        <end position="330"/>
    </location>
</feature>
<feature type="compositionally biased region" description="Polar residues" evidence="1">
    <location>
        <begin position="282"/>
        <end position="291"/>
    </location>
</feature>
<feature type="region of interest" description="Disordered" evidence="1">
    <location>
        <begin position="374"/>
        <end position="399"/>
    </location>
</feature>